<keyword evidence="4 6" id="KW-1133">Transmembrane helix</keyword>
<evidence type="ECO:0000313" key="9">
    <source>
        <dbReference type="Proteomes" id="UP000012042"/>
    </source>
</evidence>
<feature type="transmembrane region" description="Helical" evidence="6">
    <location>
        <begin position="293"/>
        <end position="312"/>
    </location>
</feature>
<feature type="domain" description="Major facilitator superfamily (MFS) profile" evidence="7">
    <location>
        <begin position="25"/>
        <end position="407"/>
    </location>
</feature>
<evidence type="ECO:0000313" key="8">
    <source>
        <dbReference type="EMBL" id="BAN06261.1"/>
    </source>
</evidence>
<organism evidence="8 9">
    <name type="scientific">Levilactobacillus brevis KB290</name>
    <dbReference type="NCBI Taxonomy" id="1001583"/>
    <lineage>
        <taxon>Bacteria</taxon>
        <taxon>Bacillati</taxon>
        <taxon>Bacillota</taxon>
        <taxon>Bacilli</taxon>
        <taxon>Lactobacillales</taxon>
        <taxon>Lactobacillaceae</taxon>
        <taxon>Levilactobacillus</taxon>
    </lineage>
</organism>
<dbReference type="GO" id="GO:0005886">
    <property type="term" value="C:plasma membrane"/>
    <property type="evidence" value="ECO:0007669"/>
    <property type="project" value="UniProtKB-SubCell"/>
</dbReference>
<dbReference type="AlphaFoldDB" id="M5AYR0"/>
<feature type="transmembrane region" description="Helical" evidence="6">
    <location>
        <begin position="261"/>
        <end position="281"/>
    </location>
</feature>
<dbReference type="SUPFAM" id="SSF103473">
    <property type="entry name" value="MFS general substrate transporter"/>
    <property type="match status" value="1"/>
</dbReference>
<dbReference type="EMBL" id="AP012167">
    <property type="protein sequence ID" value="BAN06261.1"/>
    <property type="molecule type" value="Genomic_DNA"/>
</dbReference>
<keyword evidence="2" id="KW-0813">Transport</keyword>
<feature type="transmembrane region" description="Helical" evidence="6">
    <location>
        <begin position="318"/>
        <end position="341"/>
    </location>
</feature>
<comment type="subcellular location">
    <subcellularLocation>
        <location evidence="1">Cell membrane</location>
        <topology evidence="1">Multi-pass membrane protein</topology>
    </subcellularLocation>
</comment>
<sequence>MPSLFDNHRNKRESEVDIMNTPHEHSRYLTLGMMLVATNMRLPITMMPGLMHSLQQTIGLPSSLAGLITTIPLLTFAVMSPLIARWGRRFGNEWTIYVMLILLAVGSYLRVIPTVASLLLGTFLVGIGVDGGNVLIPAVIKDNFPTKINVATSEYTLSMLLIGSLGTGLSGVLAAHWPLSLTIAVLSAIGLVNLVVWLPNLKFNHPAPVITAHHTPDTHPSVWRTPRAWIVTAFFGLQALVYYSLLTWLPTILSTRGFSTIAAGNLVTVMQLAGLPLAYLVPTLSNSHRGTAAMIGTVGVGFIGGTAGILLPHFSFSVAVLLCLLLGFGSGAAFNLAVIFFTQQTTNGFETADLSGMAQSAGYLLAAAGPVLFGWLGQLSWSLVLWLAIGFSILLTLAGILVYRRDTIYD</sequence>
<dbReference type="Proteomes" id="UP000012042">
    <property type="component" value="Chromosome"/>
</dbReference>
<evidence type="ECO:0000256" key="4">
    <source>
        <dbReference type="ARBA" id="ARBA00022989"/>
    </source>
</evidence>
<dbReference type="PROSITE" id="PS50850">
    <property type="entry name" value="MFS"/>
    <property type="match status" value="1"/>
</dbReference>
<evidence type="ECO:0000256" key="5">
    <source>
        <dbReference type="ARBA" id="ARBA00023136"/>
    </source>
</evidence>
<dbReference type="CDD" id="cd17339">
    <property type="entry name" value="MFS_NIMT_CynX_like"/>
    <property type="match status" value="1"/>
</dbReference>
<feature type="transmembrane region" description="Helical" evidence="6">
    <location>
        <begin position="118"/>
        <end position="140"/>
    </location>
</feature>
<accession>M5AYR0</accession>
<evidence type="ECO:0000256" key="3">
    <source>
        <dbReference type="ARBA" id="ARBA00022692"/>
    </source>
</evidence>
<dbReference type="InterPro" id="IPR020846">
    <property type="entry name" value="MFS_dom"/>
</dbReference>
<dbReference type="KEGG" id="lbk:LVISKB_0626"/>
<reference evidence="8 9" key="1">
    <citation type="journal article" date="2013" name="PLoS ONE">
        <title>Genomic Analysis by Deep Sequencing of the Probiotic Lactobacillus brevis KB290 Harboring Nine Plasmids Reveals Genomic Stability.</title>
        <authorList>
            <person name="Fukao M."/>
            <person name="Oshima K."/>
            <person name="Morita H."/>
            <person name="Toh H."/>
            <person name="Suda W."/>
            <person name="Kim S.W."/>
            <person name="Suzuki S."/>
            <person name="Yakabe T."/>
            <person name="Hattori M."/>
            <person name="Yajima N."/>
        </authorList>
    </citation>
    <scope>NUCLEOTIDE SEQUENCE [LARGE SCALE GENOMIC DNA]</scope>
    <source>
        <strain evidence="8 9">KB290</strain>
    </source>
</reference>
<feature type="transmembrane region" description="Helical" evidence="6">
    <location>
        <begin position="152"/>
        <end position="173"/>
    </location>
</feature>
<evidence type="ECO:0000256" key="1">
    <source>
        <dbReference type="ARBA" id="ARBA00004651"/>
    </source>
</evidence>
<keyword evidence="5 6" id="KW-0472">Membrane</keyword>
<evidence type="ECO:0000256" key="6">
    <source>
        <dbReference type="SAM" id="Phobius"/>
    </source>
</evidence>
<dbReference type="InterPro" id="IPR011701">
    <property type="entry name" value="MFS"/>
</dbReference>
<dbReference type="InterPro" id="IPR036259">
    <property type="entry name" value="MFS_trans_sf"/>
</dbReference>
<feature type="transmembrane region" description="Helical" evidence="6">
    <location>
        <begin position="179"/>
        <end position="198"/>
    </location>
</feature>
<feature type="transmembrane region" description="Helical" evidence="6">
    <location>
        <begin position="94"/>
        <end position="112"/>
    </location>
</feature>
<protein>
    <submittedName>
        <fullName evidence="8">Uncharacterized transporter YycB</fullName>
    </submittedName>
</protein>
<dbReference type="InterPro" id="IPR052524">
    <property type="entry name" value="MFS_Cyanate_Porter"/>
</dbReference>
<proteinExistence type="predicted"/>
<dbReference type="Pfam" id="PF07690">
    <property type="entry name" value="MFS_1"/>
    <property type="match status" value="1"/>
</dbReference>
<dbReference type="HOGENOM" id="CLU_038046_1_0_9"/>
<dbReference type="PANTHER" id="PTHR23523:SF2">
    <property type="entry name" value="2-NITROIMIDAZOLE TRANSPORTER"/>
    <property type="match status" value="1"/>
</dbReference>
<keyword evidence="3 6" id="KW-0812">Transmembrane</keyword>
<dbReference type="Gene3D" id="1.20.1250.20">
    <property type="entry name" value="MFS general substrate transporter like domains"/>
    <property type="match status" value="1"/>
</dbReference>
<evidence type="ECO:0000259" key="7">
    <source>
        <dbReference type="PROSITE" id="PS50850"/>
    </source>
</evidence>
<evidence type="ECO:0000256" key="2">
    <source>
        <dbReference type="ARBA" id="ARBA00022448"/>
    </source>
</evidence>
<name>M5AYR0_LEVBR</name>
<feature type="transmembrane region" description="Helical" evidence="6">
    <location>
        <begin position="383"/>
        <end position="403"/>
    </location>
</feature>
<dbReference type="PATRIC" id="fig|1001583.3.peg.616"/>
<gene>
    <name evidence="8" type="ORF">LVISKB_0626</name>
</gene>
<dbReference type="GO" id="GO:0022857">
    <property type="term" value="F:transmembrane transporter activity"/>
    <property type="evidence" value="ECO:0007669"/>
    <property type="project" value="InterPro"/>
</dbReference>
<feature type="transmembrane region" description="Helical" evidence="6">
    <location>
        <begin position="64"/>
        <end position="82"/>
    </location>
</feature>
<feature type="transmembrane region" description="Helical" evidence="6">
    <location>
        <begin position="28"/>
        <end position="44"/>
    </location>
</feature>
<feature type="transmembrane region" description="Helical" evidence="6">
    <location>
        <begin position="228"/>
        <end position="249"/>
    </location>
</feature>
<feature type="transmembrane region" description="Helical" evidence="6">
    <location>
        <begin position="361"/>
        <end position="377"/>
    </location>
</feature>
<dbReference type="PANTHER" id="PTHR23523">
    <property type="match status" value="1"/>
</dbReference>